<dbReference type="PROSITE" id="PS00330">
    <property type="entry name" value="HEMOLYSIN_CALCIUM"/>
    <property type="match status" value="4"/>
</dbReference>
<evidence type="ECO:0000256" key="1">
    <source>
        <dbReference type="ARBA" id="ARBA00004613"/>
    </source>
</evidence>
<dbReference type="PRINTS" id="PR00313">
    <property type="entry name" value="CABNDNGRPT"/>
</dbReference>
<evidence type="ECO:0000313" key="3">
    <source>
        <dbReference type="EMBL" id="MBC2650556.1"/>
    </source>
</evidence>
<evidence type="ECO:0000313" key="4">
    <source>
        <dbReference type="Proteomes" id="UP000520156"/>
    </source>
</evidence>
<dbReference type="Proteomes" id="UP000520156">
    <property type="component" value="Unassembled WGS sequence"/>
</dbReference>
<reference evidence="3 4" key="1">
    <citation type="submission" date="2020-08" db="EMBL/GenBank/DDBJ databases">
        <title>The genome sequence of Novosphingobium flavum 4Y4.</title>
        <authorList>
            <person name="Liu Y."/>
        </authorList>
    </citation>
    <scope>NUCLEOTIDE SEQUENCE [LARGE SCALE GENOMIC DNA]</scope>
    <source>
        <strain evidence="3 4">4Y4</strain>
    </source>
</reference>
<dbReference type="AlphaFoldDB" id="A0A7X1KAT4"/>
<dbReference type="InterPro" id="IPR018511">
    <property type="entry name" value="Hemolysin-typ_Ca-bd_CS"/>
</dbReference>
<dbReference type="InterPro" id="IPR011049">
    <property type="entry name" value="Serralysin-like_metalloprot_C"/>
</dbReference>
<organism evidence="3 4">
    <name type="scientific">Novosphingobium aerophilum</name>
    <dbReference type="NCBI Taxonomy" id="2839843"/>
    <lineage>
        <taxon>Bacteria</taxon>
        <taxon>Pseudomonadati</taxon>
        <taxon>Pseudomonadota</taxon>
        <taxon>Alphaproteobacteria</taxon>
        <taxon>Sphingomonadales</taxon>
        <taxon>Sphingomonadaceae</taxon>
        <taxon>Novosphingobium</taxon>
    </lineage>
</organism>
<dbReference type="GO" id="GO:0005576">
    <property type="term" value="C:extracellular region"/>
    <property type="evidence" value="ECO:0007669"/>
    <property type="project" value="UniProtKB-SubCell"/>
</dbReference>
<protein>
    <submittedName>
        <fullName evidence="3">Calcium-binding protein</fullName>
    </submittedName>
</protein>
<dbReference type="Pfam" id="PF00353">
    <property type="entry name" value="HemolysinCabind"/>
    <property type="match status" value="5"/>
</dbReference>
<dbReference type="PANTHER" id="PTHR38340">
    <property type="entry name" value="S-LAYER PROTEIN"/>
    <property type="match status" value="1"/>
</dbReference>
<comment type="caution">
    <text evidence="3">The sequence shown here is derived from an EMBL/GenBank/DDBJ whole genome shotgun (WGS) entry which is preliminary data.</text>
</comment>
<dbReference type="InterPro" id="IPR001343">
    <property type="entry name" value="Hemolysn_Ca-bd"/>
</dbReference>
<accession>A0A7X1KAT4</accession>
<sequence>MATFTDTAGNDRFTGMDGNDTFRIAAGRDSVDGGGGSNALAIDYSAYLKSPRGGTVAWSSLDWNGSTLSGNVRTAGTVNECTFANITDLDVRLSRADDVVMLTARGAASPGQVRIDGGEGSDTLFVKSADPGLTFDARDGHAGSNSLGWTITGFESYQFELGAGQNSVQTGSGNDSVYSGTGRNIISTGGGSDRIVSQGGIDTIDGGDGFDVWRAVFSSSTTPTTIQYDGGTRMGTLGNGTTFRDIERIDVTLGGGDDAVVLKNLDSALVSGGDGRDSLVLDQRGVAHAETMAFGYEAGLGYWGGSDNYYFEGFESVSVRLGNNGNDISVCADTIPQNAPLTIIGGTGFDRLTLDFLFAPATKFAVGSDGVARVGSAIFTGFEAFTIYGTDGNDAFTGSRTGPNTIDGGLGNDTLTGGMGSDELIGGEGNDRLSGGAGLDQLNGGAGRDTLTGGTGADLFIFDVLETSANRDQITDFSVADDRIALSAEAFAGLLPSDSGKLAPGAFAVGTKATTADQRIVYNQATGGLFYDSDGNGAASAIQIAILQTKPALTADHFVVI</sequence>
<dbReference type="RefSeq" id="WP_185681985.1">
    <property type="nucleotide sequence ID" value="NZ_JACLAU010000002.1"/>
</dbReference>
<name>A0A7X1KAT4_9SPHN</name>
<dbReference type="SUPFAM" id="SSF51120">
    <property type="entry name" value="beta-Roll"/>
    <property type="match status" value="3"/>
</dbReference>
<dbReference type="EMBL" id="JACLAU010000002">
    <property type="protein sequence ID" value="MBC2650556.1"/>
    <property type="molecule type" value="Genomic_DNA"/>
</dbReference>
<keyword evidence="2" id="KW-0964">Secreted</keyword>
<dbReference type="PANTHER" id="PTHR38340:SF1">
    <property type="entry name" value="S-LAYER PROTEIN"/>
    <property type="match status" value="1"/>
</dbReference>
<proteinExistence type="predicted"/>
<keyword evidence="4" id="KW-1185">Reference proteome</keyword>
<evidence type="ECO:0000256" key="2">
    <source>
        <dbReference type="ARBA" id="ARBA00022525"/>
    </source>
</evidence>
<dbReference type="GO" id="GO:0005509">
    <property type="term" value="F:calcium ion binding"/>
    <property type="evidence" value="ECO:0007669"/>
    <property type="project" value="InterPro"/>
</dbReference>
<comment type="subcellular location">
    <subcellularLocation>
        <location evidence="1">Secreted</location>
    </subcellularLocation>
</comment>
<gene>
    <name evidence="3" type="ORF">H7F49_02435</name>
</gene>
<dbReference type="InterPro" id="IPR050557">
    <property type="entry name" value="RTX_toxin/Mannuronan_C5-epim"/>
</dbReference>
<dbReference type="Gene3D" id="2.150.10.10">
    <property type="entry name" value="Serralysin-like metalloprotease, C-terminal"/>
    <property type="match status" value="2"/>
</dbReference>